<dbReference type="PROSITE" id="PS00022">
    <property type="entry name" value="EGF_1"/>
    <property type="match status" value="2"/>
</dbReference>
<evidence type="ECO:0000313" key="11">
    <source>
        <dbReference type="Proteomes" id="UP000238348"/>
    </source>
</evidence>
<protein>
    <recommendedName>
        <fullName evidence="9">EGF-like domain-containing protein</fullName>
    </recommendedName>
</protein>
<evidence type="ECO:0000256" key="3">
    <source>
        <dbReference type="ARBA" id="ARBA00022536"/>
    </source>
</evidence>
<dbReference type="CDD" id="cd00054">
    <property type="entry name" value="EGF_CA"/>
    <property type="match status" value="2"/>
</dbReference>
<keyword evidence="4 8" id="KW-0732">Signal</keyword>
<dbReference type="OrthoDB" id="5511777at2"/>
<dbReference type="SUPFAM" id="SSF57196">
    <property type="entry name" value="EGF/Laminin"/>
    <property type="match status" value="2"/>
</dbReference>
<sequence length="403" mass="39740">MTHFTSPRRLGAAVALLGLSSFAVLGGACSSTDTPDGSDAEHLGAADQHLIDAQCTSFEVNGKTQICHYTGSASHPYTIIKTSAQGCINGHAGHAHDYIAVGDPTCQGGGCLPTGAPCDATLPCCSGSSCQSGTCVQDCVPTTCAAVGATCGTVSDGCGDTLDCGSCAAGSTCQAGQCKDLCQTVNPCLNGSTCTPVPTGVICTCLPGYVGPNCQINRNDCSPNPCLNGGTCTDGVNSHTCACPAGFTGTNCETAACVPTTCAAQGATCGTIPDGCGGTLTCGSCAAGSACEDGTCQPSGPVCPCEALPGWLDFVVSGTECINYSGELTAVYLYLKDTGSSRGISVHSAIEESPGTPGSPDLCGVVGPNNVGNAFITLDTQDLVNACAQSLSNVASAGGVPCP</sequence>
<dbReference type="RefSeq" id="WP_159397482.1">
    <property type="nucleotide sequence ID" value="NZ_CP012673.1"/>
</dbReference>
<evidence type="ECO:0000256" key="2">
    <source>
        <dbReference type="ARBA" id="ARBA00022525"/>
    </source>
</evidence>
<keyword evidence="5" id="KW-0677">Repeat</keyword>
<dbReference type="Gene3D" id="2.10.25.10">
    <property type="entry name" value="Laminin"/>
    <property type="match status" value="2"/>
</dbReference>
<feature type="chain" id="PRO_5014669112" description="EGF-like domain-containing protein" evidence="8">
    <location>
        <begin position="27"/>
        <end position="403"/>
    </location>
</feature>
<evidence type="ECO:0000256" key="7">
    <source>
        <dbReference type="ARBA" id="ARBA00023180"/>
    </source>
</evidence>
<dbReference type="SMART" id="SM00181">
    <property type="entry name" value="EGF"/>
    <property type="match status" value="3"/>
</dbReference>
<reference evidence="10 11" key="1">
    <citation type="submission" date="2015-09" db="EMBL/GenBank/DDBJ databases">
        <title>Sorangium comparison.</title>
        <authorList>
            <person name="Zaburannyi N."/>
            <person name="Bunk B."/>
            <person name="Overmann J."/>
            <person name="Mueller R."/>
        </authorList>
    </citation>
    <scope>NUCLEOTIDE SEQUENCE [LARGE SCALE GENOMIC DNA]</scope>
    <source>
        <strain evidence="10 11">So ce26</strain>
    </source>
</reference>
<dbReference type="PRINTS" id="PR00010">
    <property type="entry name" value="EGFBLOOD"/>
</dbReference>
<dbReference type="PANTHER" id="PTHR24049">
    <property type="entry name" value="CRUMBS FAMILY MEMBER"/>
    <property type="match status" value="1"/>
</dbReference>
<keyword evidence="3" id="KW-0245">EGF-like domain</keyword>
<dbReference type="GO" id="GO:0045197">
    <property type="term" value="P:establishment or maintenance of epithelial cell apical/basal polarity"/>
    <property type="evidence" value="ECO:0007669"/>
    <property type="project" value="TreeGrafter"/>
</dbReference>
<dbReference type="PROSITE" id="PS01186">
    <property type="entry name" value="EGF_2"/>
    <property type="match status" value="2"/>
</dbReference>
<feature type="signal peptide" evidence="8">
    <location>
        <begin position="1"/>
        <end position="26"/>
    </location>
</feature>
<dbReference type="PROSITE" id="PS50026">
    <property type="entry name" value="EGF_3"/>
    <property type="match status" value="2"/>
</dbReference>
<evidence type="ECO:0000259" key="9">
    <source>
        <dbReference type="PROSITE" id="PS50026"/>
    </source>
</evidence>
<dbReference type="Proteomes" id="UP000238348">
    <property type="component" value="Chromosome"/>
</dbReference>
<dbReference type="AlphaFoldDB" id="A0A2L0F047"/>
<keyword evidence="7" id="KW-0325">Glycoprotein</keyword>
<keyword evidence="2" id="KW-0964">Secreted</keyword>
<evidence type="ECO:0000256" key="1">
    <source>
        <dbReference type="ARBA" id="ARBA00004613"/>
    </source>
</evidence>
<dbReference type="SMART" id="SM00179">
    <property type="entry name" value="EGF_CA"/>
    <property type="match status" value="2"/>
</dbReference>
<evidence type="ECO:0000313" key="10">
    <source>
        <dbReference type="EMBL" id="AUX44938.1"/>
    </source>
</evidence>
<dbReference type="Pfam" id="PF00008">
    <property type="entry name" value="EGF"/>
    <property type="match status" value="2"/>
</dbReference>
<dbReference type="GO" id="GO:0032991">
    <property type="term" value="C:protein-containing complex"/>
    <property type="evidence" value="ECO:0007669"/>
    <property type="project" value="TreeGrafter"/>
</dbReference>
<dbReference type="InterPro" id="IPR051022">
    <property type="entry name" value="Notch_Cell-Fate_Det"/>
</dbReference>
<dbReference type="GO" id="GO:0005886">
    <property type="term" value="C:plasma membrane"/>
    <property type="evidence" value="ECO:0007669"/>
    <property type="project" value="TreeGrafter"/>
</dbReference>
<feature type="domain" description="EGF-like" evidence="9">
    <location>
        <begin position="179"/>
        <end position="215"/>
    </location>
</feature>
<dbReference type="GO" id="GO:0005576">
    <property type="term" value="C:extracellular region"/>
    <property type="evidence" value="ECO:0007669"/>
    <property type="project" value="UniProtKB-SubCell"/>
</dbReference>
<evidence type="ECO:0000256" key="5">
    <source>
        <dbReference type="ARBA" id="ARBA00022737"/>
    </source>
</evidence>
<dbReference type="EMBL" id="CP012673">
    <property type="protein sequence ID" value="AUX44938.1"/>
    <property type="molecule type" value="Genomic_DNA"/>
</dbReference>
<dbReference type="FunFam" id="2.10.25.10:FF:000122">
    <property type="entry name" value="Protein crumbs homolog 2"/>
    <property type="match status" value="1"/>
</dbReference>
<dbReference type="FunFam" id="2.10.25.10:FF:000053">
    <property type="entry name" value="Slit guidance ligand 2"/>
    <property type="match status" value="1"/>
</dbReference>
<keyword evidence="6" id="KW-1015">Disulfide bond</keyword>
<organism evidence="10 11">
    <name type="scientific">Sorangium cellulosum</name>
    <name type="common">Polyangium cellulosum</name>
    <dbReference type="NCBI Taxonomy" id="56"/>
    <lineage>
        <taxon>Bacteria</taxon>
        <taxon>Pseudomonadati</taxon>
        <taxon>Myxococcota</taxon>
        <taxon>Polyangia</taxon>
        <taxon>Polyangiales</taxon>
        <taxon>Polyangiaceae</taxon>
        <taxon>Sorangium</taxon>
    </lineage>
</organism>
<feature type="domain" description="EGF-like" evidence="9">
    <location>
        <begin position="217"/>
        <end position="253"/>
    </location>
</feature>
<proteinExistence type="predicted"/>
<gene>
    <name evidence="10" type="ORF">SOCE26_064080</name>
</gene>
<dbReference type="PANTHER" id="PTHR24049:SF22">
    <property type="entry name" value="DROSOPHILA CRUMBS HOMOLOG"/>
    <property type="match status" value="1"/>
</dbReference>
<accession>A0A2L0F047</accession>
<evidence type="ECO:0000256" key="4">
    <source>
        <dbReference type="ARBA" id="ARBA00022729"/>
    </source>
</evidence>
<dbReference type="GO" id="GO:0005509">
    <property type="term" value="F:calcium ion binding"/>
    <property type="evidence" value="ECO:0007669"/>
    <property type="project" value="InterPro"/>
</dbReference>
<dbReference type="InterPro" id="IPR000742">
    <property type="entry name" value="EGF"/>
</dbReference>
<evidence type="ECO:0000256" key="8">
    <source>
        <dbReference type="SAM" id="SignalP"/>
    </source>
</evidence>
<name>A0A2L0F047_SORCE</name>
<evidence type="ECO:0000256" key="6">
    <source>
        <dbReference type="ARBA" id="ARBA00023157"/>
    </source>
</evidence>
<dbReference type="InterPro" id="IPR001881">
    <property type="entry name" value="EGF-like_Ca-bd_dom"/>
</dbReference>
<comment type="subcellular location">
    <subcellularLocation>
        <location evidence="1">Secreted</location>
    </subcellularLocation>
</comment>
<dbReference type="GO" id="GO:0007157">
    <property type="term" value="P:heterophilic cell-cell adhesion via plasma membrane cell adhesion molecules"/>
    <property type="evidence" value="ECO:0007669"/>
    <property type="project" value="TreeGrafter"/>
</dbReference>